<dbReference type="Pfam" id="PF01386">
    <property type="entry name" value="Ribosomal_L25p"/>
    <property type="match status" value="1"/>
</dbReference>
<keyword evidence="2 5" id="KW-0694">RNA-binding</keyword>
<feature type="compositionally biased region" description="Acidic residues" evidence="6">
    <location>
        <begin position="185"/>
        <end position="205"/>
    </location>
</feature>
<dbReference type="SUPFAM" id="SSF50715">
    <property type="entry name" value="Ribosomal protein L25-like"/>
    <property type="match status" value="1"/>
</dbReference>
<dbReference type="Pfam" id="PF14693">
    <property type="entry name" value="Ribosomal_TL5_C"/>
    <property type="match status" value="1"/>
</dbReference>
<evidence type="ECO:0000256" key="1">
    <source>
        <dbReference type="ARBA" id="ARBA00022730"/>
    </source>
</evidence>
<proteinExistence type="inferred from homology"/>
<evidence type="ECO:0000259" key="7">
    <source>
        <dbReference type="Pfam" id="PF01386"/>
    </source>
</evidence>
<dbReference type="PANTHER" id="PTHR33284">
    <property type="entry name" value="RIBOSOMAL PROTEIN L25/GLN-TRNA SYNTHETASE, ANTI-CODON-BINDING DOMAIN-CONTAINING PROTEIN"/>
    <property type="match status" value="1"/>
</dbReference>
<dbReference type="PANTHER" id="PTHR33284:SF1">
    <property type="entry name" value="RIBOSOMAL PROTEIN L25_GLN-TRNA SYNTHETASE, ANTI-CODON-BINDING DOMAIN-CONTAINING PROTEIN"/>
    <property type="match status" value="1"/>
</dbReference>
<evidence type="ECO:0000256" key="4">
    <source>
        <dbReference type="ARBA" id="ARBA00023274"/>
    </source>
</evidence>
<sequence length="222" mass="24334">MMSTVLDANTRENLQRSETRSLRLQGYVPAVLYGKETKSTPVAVPSIEFIKTLREVGRNGIIELEVSGKKHKVIVHDMQVDPIKDHLVHIDFFEVDLKSEMEAEVAVNLVGESPGEKDGGVLSPLLYNVTVSALPADIPEEITVDISDLQIGDSIQVADLSSGEGYKITNEPEETVVTILPPDQEVVEDDTETEEPELVETDDSGQESNESGSEEEDASKEE</sequence>
<keyword evidence="4 5" id="KW-0687">Ribonucleoprotein</keyword>
<dbReference type="InterPro" id="IPR029751">
    <property type="entry name" value="Ribosomal_L25_dom"/>
</dbReference>
<evidence type="ECO:0000256" key="5">
    <source>
        <dbReference type="HAMAP-Rule" id="MF_01334"/>
    </source>
</evidence>
<keyword evidence="3 5" id="KW-0689">Ribosomal protein</keyword>
<dbReference type="CDD" id="cd00495">
    <property type="entry name" value="Ribosomal_L25_TL5_CTC"/>
    <property type="match status" value="1"/>
</dbReference>
<evidence type="ECO:0000256" key="3">
    <source>
        <dbReference type="ARBA" id="ARBA00022980"/>
    </source>
</evidence>
<feature type="domain" description="Large ribosomal subunit protein bL25 beta" evidence="8">
    <location>
        <begin position="101"/>
        <end position="182"/>
    </location>
</feature>
<dbReference type="Proteomes" id="UP000199516">
    <property type="component" value="Unassembled WGS sequence"/>
</dbReference>
<dbReference type="InterPro" id="IPR020057">
    <property type="entry name" value="Ribosomal_bL25_b-dom"/>
</dbReference>
<evidence type="ECO:0000256" key="6">
    <source>
        <dbReference type="SAM" id="MobiDB-lite"/>
    </source>
</evidence>
<protein>
    <recommendedName>
        <fullName evidence="5">Large ribosomal subunit protein bL25</fullName>
    </recommendedName>
    <alternativeName>
        <fullName evidence="5">General stress protein CTC</fullName>
    </alternativeName>
</protein>
<dbReference type="NCBIfam" id="NF004133">
    <property type="entry name" value="PRK05618.2-4"/>
    <property type="match status" value="1"/>
</dbReference>
<evidence type="ECO:0000256" key="2">
    <source>
        <dbReference type="ARBA" id="ARBA00022884"/>
    </source>
</evidence>
<dbReference type="AlphaFoldDB" id="A0A1I2FDA1"/>
<name>A0A1I2FDA1_9BACI</name>
<dbReference type="GO" id="GO:0022625">
    <property type="term" value="C:cytosolic large ribosomal subunit"/>
    <property type="evidence" value="ECO:0007669"/>
    <property type="project" value="TreeGrafter"/>
</dbReference>
<dbReference type="GO" id="GO:0003735">
    <property type="term" value="F:structural constituent of ribosome"/>
    <property type="evidence" value="ECO:0007669"/>
    <property type="project" value="InterPro"/>
</dbReference>
<evidence type="ECO:0000313" key="10">
    <source>
        <dbReference type="Proteomes" id="UP000199516"/>
    </source>
</evidence>
<dbReference type="EMBL" id="FONT01000011">
    <property type="protein sequence ID" value="SFF03484.1"/>
    <property type="molecule type" value="Genomic_DNA"/>
</dbReference>
<dbReference type="NCBIfam" id="TIGR00731">
    <property type="entry name" value="bL25_bact_ctc"/>
    <property type="match status" value="1"/>
</dbReference>
<dbReference type="InterPro" id="IPR020056">
    <property type="entry name" value="Rbsml_bL25/Gln-tRNA_synth_N"/>
</dbReference>
<dbReference type="STRING" id="930128.SAMN05192532_11129"/>
<evidence type="ECO:0000313" key="9">
    <source>
        <dbReference type="EMBL" id="SFF03484.1"/>
    </source>
</evidence>
<keyword evidence="10" id="KW-1185">Reference proteome</keyword>
<keyword evidence="1 5" id="KW-0699">rRNA-binding</keyword>
<feature type="region of interest" description="Disordered" evidence="6">
    <location>
        <begin position="166"/>
        <end position="222"/>
    </location>
</feature>
<evidence type="ECO:0000259" key="8">
    <source>
        <dbReference type="Pfam" id="PF14693"/>
    </source>
</evidence>
<feature type="domain" description="Large ribosomal subunit protein bL25 L25" evidence="7">
    <location>
        <begin position="6"/>
        <end position="92"/>
    </location>
</feature>
<dbReference type="InterPro" id="IPR001021">
    <property type="entry name" value="Ribosomal_bL25_long"/>
</dbReference>
<comment type="similarity">
    <text evidence="5">Belongs to the bacterial ribosomal protein bL25 family. CTC subfamily.</text>
</comment>
<dbReference type="Gene3D" id="2.40.240.10">
    <property type="entry name" value="Ribosomal Protein L25, Chain P"/>
    <property type="match status" value="1"/>
</dbReference>
<dbReference type="InterPro" id="IPR011035">
    <property type="entry name" value="Ribosomal_bL25/Gln-tRNA_synth"/>
</dbReference>
<gene>
    <name evidence="5" type="primary">rplY</name>
    <name evidence="5" type="synonym">ctc</name>
    <name evidence="9" type="ORF">SAMN05192532_11129</name>
</gene>
<dbReference type="GO" id="GO:0006412">
    <property type="term" value="P:translation"/>
    <property type="evidence" value="ECO:0007669"/>
    <property type="project" value="UniProtKB-UniRule"/>
</dbReference>
<comment type="function">
    <text evidence="5">This is one of the proteins that binds to the 5S RNA in the ribosome where it forms part of the central protuberance.</text>
</comment>
<organism evidence="9 10">
    <name type="scientific">Alteribacillus iranensis</name>
    <dbReference type="NCBI Taxonomy" id="930128"/>
    <lineage>
        <taxon>Bacteria</taxon>
        <taxon>Bacillati</taxon>
        <taxon>Bacillota</taxon>
        <taxon>Bacilli</taxon>
        <taxon>Bacillales</taxon>
        <taxon>Bacillaceae</taxon>
        <taxon>Alteribacillus</taxon>
    </lineage>
</organism>
<accession>A0A1I2FDA1</accession>
<comment type="subunit">
    <text evidence="5">Part of the 50S ribosomal subunit; part of the 5S rRNA/L5/L18/L25 subcomplex. Contacts the 5S rRNA. Binds to the 5S rRNA independently of L5 and L18.</text>
</comment>
<dbReference type="GO" id="GO:0008097">
    <property type="term" value="F:5S rRNA binding"/>
    <property type="evidence" value="ECO:0007669"/>
    <property type="project" value="InterPro"/>
</dbReference>
<dbReference type="InterPro" id="IPR020930">
    <property type="entry name" value="Ribosomal_uL5_bac-type"/>
</dbReference>
<dbReference type="HAMAP" id="MF_01334">
    <property type="entry name" value="Ribosomal_bL25_CTC"/>
    <property type="match status" value="1"/>
</dbReference>
<dbReference type="InterPro" id="IPR037121">
    <property type="entry name" value="Ribosomal_bL25_C"/>
</dbReference>
<feature type="compositionally biased region" description="Acidic residues" evidence="6">
    <location>
        <begin position="212"/>
        <end position="222"/>
    </location>
</feature>
<dbReference type="Gene3D" id="2.170.120.20">
    <property type="entry name" value="Ribosomal protein L25, beta domain"/>
    <property type="match status" value="1"/>
</dbReference>
<reference evidence="9 10" key="1">
    <citation type="submission" date="2016-10" db="EMBL/GenBank/DDBJ databases">
        <authorList>
            <person name="de Groot N.N."/>
        </authorList>
    </citation>
    <scope>NUCLEOTIDE SEQUENCE [LARGE SCALE GENOMIC DNA]</scope>
    <source>
        <strain evidence="9 10">DSM 23995</strain>
    </source>
</reference>